<dbReference type="EMBL" id="CP000504">
    <property type="protein sequence ID" value="ABL88281.1"/>
    <property type="molecule type" value="Genomic_DNA"/>
</dbReference>
<dbReference type="STRING" id="384616.Pisl_1110"/>
<reference evidence="2" key="1">
    <citation type="submission" date="2006-12" db="EMBL/GenBank/DDBJ databases">
        <title>Complete sequence of Pyrobaculum islandicum DSM 4184.</title>
        <authorList>
            <person name="Copeland A."/>
            <person name="Lucas S."/>
            <person name="Lapidus A."/>
            <person name="Barry K."/>
            <person name="Detter J.C."/>
            <person name="Glavina del Rio T."/>
            <person name="Dalin E."/>
            <person name="Tice H."/>
            <person name="Pitluck S."/>
            <person name="Meincke L."/>
            <person name="Brettin T."/>
            <person name="Bruce D."/>
            <person name="Han C."/>
            <person name="Tapia R."/>
            <person name="Gilna P."/>
            <person name="Schmutz J."/>
            <person name="Larimer F."/>
            <person name="Land M."/>
            <person name="Hauser L."/>
            <person name="Kyrpides N."/>
            <person name="Mikhailova N."/>
            <person name="Cozen A.E."/>
            <person name="Fitz-Gibbon S.T."/>
            <person name="House C.H."/>
            <person name="Saltikov C."/>
            <person name="Lowe T."/>
            <person name="Richardson P."/>
        </authorList>
    </citation>
    <scope>NUCLEOTIDE SEQUENCE [LARGE SCALE GENOMIC DNA]</scope>
    <source>
        <strain evidence="2">DSM 4184</strain>
    </source>
</reference>
<keyword evidence="3" id="KW-1185">Reference proteome</keyword>
<organism evidence="2 3">
    <name type="scientific">Pyrobaculum islandicum (strain DSM 4184 / JCM 9189 / GEO3)</name>
    <dbReference type="NCBI Taxonomy" id="384616"/>
    <lineage>
        <taxon>Archaea</taxon>
        <taxon>Thermoproteota</taxon>
        <taxon>Thermoprotei</taxon>
        <taxon>Thermoproteales</taxon>
        <taxon>Thermoproteaceae</taxon>
        <taxon>Pyrobaculum</taxon>
    </lineage>
</organism>
<dbReference type="OrthoDB" id="28970at2157"/>
<gene>
    <name evidence="2" type="ordered locus">Pisl_1110</name>
</gene>
<sequence>MKKEILLLTLGLILVAVYFTPQLYTPPETTHETTRSTTLITPTSTTTPTSPAPKPIETTTTTTEKPQMTKPNAVYLPDIRVEVLVPQTINTTTLPLRINYTIVIRNVGNGTGTVIIWDKPYKIAPGETLRINSSLLARWAGDYTVETVINGSKHMKVIKVYYYRERLEATPLYINVTKLPAVVTTGVRIKNVGNLTAWVEGVEIKPGEEKVINKTLKIDAAGAYVVNVGGVAVPVMVSYYAANVLWKIGGQGDVEAVPGETYTAWLWIKNVGNATANLDIDGRAVTLKPQEEANISKAVTISAAGLYTVKFRISGDLNTTLYYGIRARVIAPRVEIVIWSPELRRSWPLPNSTDETSVSSIGKTLALTWGYVITTNATKRTVNLAVEDPEGVKYYSLSPGETIAKNFTTTVQAPGETTLEVKVNSTKYSLKTAVQLIPPKITVKDILKIEFEDGRKLLGLKISCRAGSVATDVVLDMLRVSGVLTYTQTGRAIYGDLTVNSARGISTGDYRGKIEGISGQLTLNIAGHNIYLEFTTAPLSLTRVLFDGAQYSCNVPTELVPPILYKDKPTAADEFATEYVYRLLSSFARTDSDRPQSIVWNGDYVEVIDKGGNLLRVYIRRGEIQIEGALTATIVISQ</sequence>
<dbReference type="RefSeq" id="WP_011762856.1">
    <property type="nucleotide sequence ID" value="NC_008701.1"/>
</dbReference>
<evidence type="ECO:0000256" key="1">
    <source>
        <dbReference type="SAM" id="MobiDB-lite"/>
    </source>
</evidence>
<dbReference type="Proteomes" id="UP000002595">
    <property type="component" value="Chromosome"/>
</dbReference>
<dbReference type="GeneID" id="4617358"/>
<name>A1RTJ9_PYRIL</name>
<protein>
    <submittedName>
        <fullName evidence="2">Uncharacterized protein</fullName>
    </submittedName>
</protein>
<feature type="compositionally biased region" description="Low complexity" evidence="1">
    <location>
        <begin position="35"/>
        <end position="49"/>
    </location>
</feature>
<dbReference type="AlphaFoldDB" id="A1RTJ9"/>
<feature type="region of interest" description="Disordered" evidence="1">
    <location>
        <begin position="26"/>
        <end position="65"/>
    </location>
</feature>
<dbReference type="KEGG" id="pis:Pisl_1110"/>
<dbReference type="eggNOG" id="arCOG05462">
    <property type="taxonomic scope" value="Archaea"/>
</dbReference>
<accession>A1RTJ9</accession>
<evidence type="ECO:0000313" key="3">
    <source>
        <dbReference type="Proteomes" id="UP000002595"/>
    </source>
</evidence>
<evidence type="ECO:0000313" key="2">
    <source>
        <dbReference type="EMBL" id="ABL88281.1"/>
    </source>
</evidence>
<proteinExistence type="predicted"/>
<dbReference type="HOGENOM" id="CLU_431910_0_0_2"/>